<reference evidence="2" key="2">
    <citation type="submission" date="2020-09" db="EMBL/GenBank/DDBJ databases">
        <authorList>
            <person name="Sun Q."/>
            <person name="Zhou Y."/>
        </authorList>
    </citation>
    <scope>NUCLEOTIDE SEQUENCE</scope>
    <source>
        <strain evidence="2">CGMCC 1.16012</strain>
    </source>
</reference>
<dbReference type="RefSeq" id="WP_095594976.1">
    <property type="nucleotide sequence ID" value="NZ_BMKN01000002.1"/>
</dbReference>
<reference evidence="2" key="1">
    <citation type="journal article" date="2014" name="Int. J. Syst. Evol. Microbiol.">
        <title>Complete genome sequence of Corynebacterium casei LMG S-19264T (=DSM 44701T), isolated from a smear-ripened cheese.</title>
        <authorList>
            <consortium name="US DOE Joint Genome Institute (JGI-PGF)"/>
            <person name="Walter F."/>
            <person name="Albersmeier A."/>
            <person name="Kalinowski J."/>
            <person name="Ruckert C."/>
        </authorList>
    </citation>
    <scope>NUCLEOTIDE SEQUENCE</scope>
    <source>
        <strain evidence="2">CGMCC 1.16012</strain>
    </source>
</reference>
<evidence type="ECO:0000313" key="2">
    <source>
        <dbReference type="EMBL" id="GGE50919.1"/>
    </source>
</evidence>
<dbReference type="SUPFAM" id="SSF51294">
    <property type="entry name" value="Hedgehog/intein (Hint) domain"/>
    <property type="match status" value="1"/>
</dbReference>
<accession>A0A917EIZ9</accession>
<protein>
    <recommendedName>
        <fullName evidence="1">Hedgehog/Intein (Hint) domain-containing protein</fullName>
    </recommendedName>
</protein>
<dbReference type="Pfam" id="PF13403">
    <property type="entry name" value="Hint_2"/>
    <property type="match status" value="1"/>
</dbReference>
<evidence type="ECO:0000313" key="3">
    <source>
        <dbReference type="Proteomes" id="UP000606730"/>
    </source>
</evidence>
<dbReference type="InterPro" id="IPR028992">
    <property type="entry name" value="Hedgehog/Intein_dom"/>
</dbReference>
<gene>
    <name evidence="2" type="ORF">GCM10011517_18350</name>
</gene>
<dbReference type="AlphaFoldDB" id="A0A917EIZ9"/>
<dbReference type="Gene3D" id="2.170.16.10">
    <property type="entry name" value="Hedgehog/Intein (Hint) domain"/>
    <property type="match status" value="1"/>
</dbReference>
<proteinExistence type="predicted"/>
<name>A0A917EIZ9_9RHOB</name>
<feature type="domain" description="Hedgehog/Intein (Hint)" evidence="1">
    <location>
        <begin position="147"/>
        <end position="289"/>
    </location>
</feature>
<dbReference type="EMBL" id="BMKN01000002">
    <property type="protein sequence ID" value="GGE50919.1"/>
    <property type="molecule type" value="Genomic_DNA"/>
</dbReference>
<sequence>MVEYSFAFYAFDQIDTSGLDANYLTDTVAVGGSFTVNSGAVLTDITVNDDDDIFHDGYIDPQGAASQTLVNPITINGTTYNTGDVVELEFRIDTDSGESFYFLRIDGVNVGILGTTQPDPGTTYTIDPEAVSGEFDGQAIPFDSIACFTRGTRITTKEGDKCVEELKVGDLIKTLDHGYQPLRWIGHRNLSAQELEQHPNLAPILFKPGSRGNSAPLMVSPQHRMLVNDWRVELHFGCQSVLAPAKSLINDDDIVQVQPECGVVYYHLLFDDHQIIFGEGVASESFHPSGSGLDGFSRLALAELLQLFPELESLSSQSLAAPAVKCREIRAALDLAS</sequence>
<organism evidence="2 3">
    <name type="scientific">Actibacterium pelagium</name>
    <dbReference type="NCBI Taxonomy" id="2029103"/>
    <lineage>
        <taxon>Bacteria</taxon>
        <taxon>Pseudomonadati</taxon>
        <taxon>Pseudomonadota</taxon>
        <taxon>Alphaproteobacteria</taxon>
        <taxon>Rhodobacterales</taxon>
        <taxon>Roseobacteraceae</taxon>
        <taxon>Actibacterium</taxon>
    </lineage>
</organism>
<evidence type="ECO:0000259" key="1">
    <source>
        <dbReference type="Pfam" id="PF13403"/>
    </source>
</evidence>
<keyword evidence="3" id="KW-1185">Reference proteome</keyword>
<dbReference type="Proteomes" id="UP000606730">
    <property type="component" value="Unassembled WGS sequence"/>
</dbReference>
<comment type="caution">
    <text evidence="2">The sequence shown here is derived from an EMBL/GenBank/DDBJ whole genome shotgun (WGS) entry which is preliminary data.</text>
</comment>
<dbReference type="InterPro" id="IPR036844">
    <property type="entry name" value="Hint_dom_sf"/>
</dbReference>